<protein>
    <submittedName>
        <fullName evidence="1">Uncharacterized protein</fullName>
    </submittedName>
</protein>
<name>A0A896ZG81_SHIFL</name>
<dbReference type="AlphaFoldDB" id="A0A896ZG81"/>
<sequence>MKKQIFINNKPPVVPYSGTHAKIFKYIEIPLPFFYFIYTSGEPFHISVQNTVIYVSKYNGIFINKLVPFSLLFDRDISVLQRRDICVVRFTSEEISEHNVLFDHDIERLKKFPKLSLYLPIMF</sequence>
<reference evidence="1" key="1">
    <citation type="submission" date="2020-12" db="EMBL/GenBank/DDBJ databases">
        <authorList>
            <person name="Locke R.K."/>
        </authorList>
    </citation>
    <scope>NUCLEOTIDE SEQUENCE</scope>
    <source>
        <strain evidence="1">888048</strain>
        <plasmid evidence="1">unnamed</plasmid>
    </source>
</reference>
<gene>
    <name evidence="1" type="ORF">EMBNGEFE_00134</name>
</gene>
<keyword evidence="1" id="KW-0614">Plasmid</keyword>
<evidence type="ECO:0000313" key="1">
    <source>
        <dbReference type="EMBL" id="QSE36791.1"/>
    </source>
</evidence>
<dbReference type="EMBL" id="MW396862">
    <property type="protein sequence ID" value="QSE36791.1"/>
    <property type="molecule type" value="Genomic_DNA"/>
</dbReference>
<organism evidence="1">
    <name type="scientific">Shigella flexneri 3a</name>
    <dbReference type="NCBI Taxonomy" id="424717"/>
    <lineage>
        <taxon>Bacteria</taxon>
        <taxon>Pseudomonadati</taxon>
        <taxon>Pseudomonadota</taxon>
        <taxon>Gammaproteobacteria</taxon>
        <taxon>Enterobacterales</taxon>
        <taxon>Enterobacteriaceae</taxon>
        <taxon>Shigella</taxon>
    </lineage>
</organism>
<proteinExistence type="predicted"/>
<accession>A0A896ZG81</accession>
<reference evidence="1" key="2">
    <citation type="submission" date="2021-03" db="EMBL/GenBank/DDBJ databases">
        <title>Acquisition and loss of CTX-M plasmids in Shigella species associated with MSM transmission in the UK.</title>
        <authorList>
            <person name="Greig D.R."/>
            <person name="Jenkins C."/>
            <person name="Dallman T.J."/>
            <person name="Cowley L.A."/>
        </authorList>
    </citation>
    <scope>NUCLEOTIDE SEQUENCE</scope>
    <source>
        <strain evidence="1">888048</strain>
        <plasmid evidence="1">unnamed</plasmid>
    </source>
</reference>
<geneLocation type="plasmid" evidence="1">
    <name>unnamed</name>
</geneLocation>